<dbReference type="InterPro" id="IPR050711">
    <property type="entry name" value="ET-N_metabolism_enzyme"/>
</dbReference>
<dbReference type="PANTHER" id="PTHR11938:SF133">
    <property type="entry name" value="GLUTAMATE SYNTHASE (NADH)"/>
    <property type="match status" value="1"/>
</dbReference>
<feature type="compositionally biased region" description="Basic and acidic residues" evidence="15">
    <location>
        <begin position="962"/>
        <end position="972"/>
    </location>
</feature>
<dbReference type="InterPro" id="IPR006982">
    <property type="entry name" value="Glu_synth_centr_N"/>
</dbReference>
<keyword evidence="12" id="KW-0314">Glutamate biosynthesis</keyword>
<evidence type="ECO:0000313" key="18">
    <source>
        <dbReference type="Proteomes" id="UP001361570"/>
    </source>
</evidence>
<evidence type="ECO:0000256" key="10">
    <source>
        <dbReference type="ARBA" id="ARBA00023004"/>
    </source>
</evidence>
<dbReference type="RefSeq" id="WP_336403085.1">
    <property type="nucleotide sequence ID" value="NZ_JBAPLU010000003.1"/>
</dbReference>
<evidence type="ECO:0000259" key="16">
    <source>
        <dbReference type="PROSITE" id="PS51278"/>
    </source>
</evidence>
<evidence type="ECO:0000256" key="15">
    <source>
        <dbReference type="SAM" id="MobiDB-lite"/>
    </source>
</evidence>
<dbReference type="InterPro" id="IPR002932">
    <property type="entry name" value="Glu_synthdom"/>
</dbReference>
<dbReference type="CDD" id="cd00982">
    <property type="entry name" value="gltB_C"/>
    <property type="match status" value="1"/>
</dbReference>
<comment type="similarity">
    <text evidence="3">Belongs to the glutamate synthase family.</text>
</comment>
<dbReference type="Gene3D" id="2.160.20.60">
    <property type="entry name" value="Glutamate synthase, alpha subunit, C-terminal domain"/>
    <property type="match status" value="1"/>
</dbReference>
<accession>A0ABU8DQ23</accession>
<dbReference type="PANTHER" id="PTHR11938">
    <property type="entry name" value="FAD NADPH DEHYDROGENASE/OXIDOREDUCTASE"/>
    <property type="match status" value="1"/>
</dbReference>
<keyword evidence="13" id="KW-0003">3Fe-4S</keyword>
<evidence type="ECO:0000256" key="5">
    <source>
        <dbReference type="ARBA" id="ARBA00022630"/>
    </source>
</evidence>
<dbReference type="SUPFAM" id="SSF51395">
    <property type="entry name" value="FMN-linked oxidoreductases"/>
    <property type="match status" value="1"/>
</dbReference>
<keyword evidence="9 17" id="KW-0560">Oxidoreductase</keyword>
<comment type="cofactor">
    <cofactor evidence="2">
        <name>[3Fe-4S] cluster</name>
        <dbReference type="ChEBI" id="CHEBI:21137"/>
    </cofactor>
</comment>
<dbReference type="SUPFAM" id="SSF56235">
    <property type="entry name" value="N-terminal nucleophile aminohydrolases (Ntn hydrolases)"/>
    <property type="match status" value="1"/>
</dbReference>
<dbReference type="GO" id="GO:0004355">
    <property type="term" value="F:glutamate synthase (NADPH) activity"/>
    <property type="evidence" value="ECO:0007669"/>
    <property type="project" value="UniProtKB-EC"/>
</dbReference>
<dbReference type="Pfam" id="PF00310">
    <property type="entry name" value="GATase_2"/>
    <property type="match status" value="1"/>
</dbReference>
<keyword evidence="8" id="KW-0315">Glutamine amidotransferase</keyword>
<dbReference type="SUPFAM" id="SSF69336">
    <property type="entry name" value="Alpha subunit of glutamate synthase, C-terminal domain"/>
    <property type="match status" value="1"/>
</dbReference>
<dbReference type="Pfam" id="PF04898">
    <property type="entry name" value="Glu_syn_central"/>
    <property type="match status" value="1"/>
</dbReference>
<proteinExistence type="inferred from homology"/>
<protein>
    <submittedName>
        <fullName evidence="17">Glutamate synthase large subunit</fullName>
        <ecNumber evidence="17">1.4.1.13</ecNumber>
    </submittedName>
</protein>
<feature type="domain" description="Glutamine amidotransferase type-2" evidence="16">
    <location>
        <begin position="43"/>
        <end position="458"/>
    </location>
</feature>
<comment type="cofactor">
    <cofactor evidence="1">
        <name>FMN</name>
        <dbReference type="ChEBI" id="CHEBI:58210"/>
    </cofactor>
</comment>
<dbReference type="Pfam" id="PF01493">
    <property type="entry name" value="GXGXG"/>
    <property type="match status" value="1"/>
</dbReference>
<evidence type="ECO:0000256" key="2">
    <source>
        <dbReference type="ARBA" id="ARBA00001927"/>
    </source>
</evidence>
<reference evidence="17 18" key="1">
    <citation type="submission" date="2024-03" db="EMBL/GenBank/DDBJ databases">
        <title>Draft genome sequence of Klenkia sp. LSe6-5.</title>
        <authorList>
            <person name="Duangmal K."/>
            <person name="Chantavorakit T."/>
        </authorList>
    </citation>
    <scope>NUCLEOTIDE SEQUENCE [LARGE SCALE GENOMIC DNA]</scope>
    <source>
        <strain evidence="17 18">LSe6-5</strain>
    </source>
</reference>
<evidence type="ECO:0000256" key="4">
    <source>
        <dbReference type="ARBA" id="ARBA00022605"/>
    </source>
</evidence>
<dbReference type="NCBIfam" id="NF008730">
    <property type="entry name" value="PRK11750.1"/>
    <property type="match status" value="1"/>
</dbReference>
<keyword evidence="4" id="KW-0028">Amino-acid biosynthesis</keyword>
<evidence type="ECO:0000256" key="9">
    <source>
        <dbReference type="ARBA" id="ARBA00023002"/>
    </source>
</evidence>
<dbReference type="PROSITE" id="PS51278">
    <property type="entry name" value="GATASE_TYPE_2"/>
    <property type="match status" value="1"/>
</dbReference>
<evidence type="ECO:0000313" key="17">
    <source>
        <dbReference type="EMBL" id="MEI4270941.1"/>
    </source>
</evidence>
<comment type="pathway">
    <text evidence="14">Amino-acid biosynthesis.</text>
</comment>
<evidence type="ECO:0000256" key="11">
    <source>
        <dbReference type="ARBA" id="ARBA00023014"/>
    </source>
</evidence>
<dbReference type="Proteomes" id="UP001361570">
    <property type="component" value="Unassembled WGS sequence"/>
</dbReference>
<dbReference type="InterPro" id="IPR029055">
    <property type="entry name" value="Ntn_hydrolases_N"/>
</dbReference>
<dbReference type="EC" id="1.4.1.13" evidence="17"/>
<keyword evidence="18" id="KW-1185">Reference proteome</keyword>
<name>A0ABU8DQ23_9ACTN</name>
<dbReference type="Gene3D" id="3.20.20.70">
    <property type="entry name" value="Aldolase class I"/>
    <property type="match status" value="2"/>
</dbReference>
<gene>
    <name evidence="17" type="primary">gltB</name>
    <name evidence="17" type="ORF">TEK04_04340</name>
</gene>
<keyword evidence="6" id="KW-0288">FMN</keyword>
<dbReference type="InterPro" id="IPR002489">
    <property type="entry name" value="Glu_synth_asu_C"/>
</dbReference>
<dbReference type="Gene3D" id="3.60.20.10">
    <property type="entry name" value="Glutamine Phosphoribosylpyrophosphate, subunit 1, domain 1"/>
    <property type="match status" value="1"/>
</dbReference>
<keyword evidence="7" id="KW-0479">Metal-binding</keyword>
<dbReference type="InterPro" id="IPR036485">
    <property type="entry name" value="Glu_synth_asu_C_sf"/>
</dbReference>
<dbReference type="EMBL" id="JBAPLU010000003">
    <property type="protein sequence ID" value="MEI4270941.1"/>
    <property type="molecule type" value="Genomic_DNA"/>
</dbReference>
<evidence type="ECO:0000256" key="1">
    <source>
        <dbReference type="ARBA" id="ARBA00001917"/>
    </source>
</evidence>
<keyword evidence="10" id="KW-0408">Iron</keyword>
<organism evidence="17 18">
    <name type="scientific">Klenkia sesuvii</name>
    <dbReference type="NCBI Taxonomy" id="3103137"/>
    <lineage>
        <taxon>Bacteria</taxon>
        <taxon>Bacillati</taxon>
        <taxon>Actinomycetota</taxon>
        <taxon>Actinomycetes</taxon>
        <taxon>Geodermatophilales</taxon>
        <taxon>Geodermatophilaceae</taxon>
        <taxon>Klenkia</taxon>
    </lineage>
</organism>
<dbReference type="InterPro" id="IPR013785">
    <property type="entry name" value="Aldolase_TIM"/>
</dbReference>
<evidence type="ECO:0000256" key="3">
    <source>
        <dbReference type="ARBA" id="ARBA00009716"/>
    </source>
</evidence>
<sequence length="1559" mass="167772">MSTSSTPNQELAPTGAPAATRVPFSAVPSATGLYDPANEHDACGVAFVADAQGRRSRSIVAMGLTALHNLDHRGAAGSEPNSGDGAGILTQVPDALLRAEVQFDLPPLGEYAVGVGFLPQDAAERAERVADVDRLAGEEGLVVLGWRELPIDPEGADIGPTALAVMPHFAQLFVAEATKARADETAFGGTAVNHGVTRLERRAFVLRKRAERAATEAGSSLYFASLSSRTITYKGMLTTDQLPAFFPDLTDERYASAIALVHSRFSTNTFPSWPLAHPFRAIAHNGEINTIKGNRNRMRAREAKLHTDLFDGPAGPASELGLERIFPLTAGDFSDSATFDEVLELLHLSGRSLPHAVLMMIPEAWENHAEMDAARRAFYRFHSAVMEPWDGPACVCFTDGTLIGAVLDRNGLRPGRWWRTKDDVVVLASEVGVLDIPAADVVAKGRLKPGRMFLLDTAQGRMVSDDEVKGALAAEHPYDDWLHAGLIHLPSLPERRRSRPSHESVVRRQLLFGYTEEQLRVLLQPMAASGAEPIGSMGTDTPVAALSDRSRLLYDYFNQLFAQVTNPPLDAIREELVTSLGRTFGPEGNLLEARPASCRQVVLPYPVIDNDELAKILHIDDDGDLPGFAAVRITGHFDVDGGGEALKQAVRDLQTKVSKAISAGARVIVLSDRDCDEKRAPIPSLLMTAAVHHHLVRERTRMEVGLVVESGDCREVHHVALLLGYGAAAVNPYLAFESVEDLIRDGLLTGVQPAQAVRNVVKAMGKGVLKVMSKMGISTVGSYTMAQIFEAVGLSHDVVEEYFTGTSSTLGGVGLDVLAEEVAMRHRRAYPSNPTEVAHRKLTVGGEYQWRREGEIHLFNPETVFLLQHATRSRQYDVFQKYTDAVDQLSKDASTLRGLFSFKEGVRPPVPLEEVEPASEIVKRFSTGAMSYGSISAEAHQTLAIAMNRLGGKSNTGEGGEDPDRFTPDENGDLRRSAIKQVASGRFGVTSEYLVNADDIQIKMAQGAKPGEGGQLPGSKVYPWVARTRHSTPGVGLISPPPHHDIYSIEDLKQLIHDLKNANNEARVHVKLVSEVGVGTVAAGVSKAHADVVLISGHDGGTGAAPLTSLKHAGSPWELGLAETQQTLLVNGLRDRITVQVDGQMKTGRDVVVAALLGGEEFGFATAPLVVSGCVMMRVCHLDTCPVGVATQNPELRKRFTGQPEFVVTFFEFLAEQVREILAQLGFRSIEEAVGQVEVLETRAAVDHWKAAGLDLAPVLALPELPEGAPRRRVRGQDHGLDVALDQTLIQLCEGALLDARPVSLQLPVRNVNRTVGTMLGAMVTRRFGGAGLPDGTIDLTFEGSAGQSFGAFVPAGITMRLHGDANDYVGKGLSGGRIVVRPDPAASFAAEDAVIAGNVIGYGATGGEIFLRGRVGERFCVRNSGALAIVEGVGDHACEYMTGGRAIILGETGRNVAAGMSGGIAYVLDLAVHRVNGEMVDVETLSTEDSLWLRDTLARYREETGSSVAASLLADWGRWSERFSVIMPRDYRRALEARRAAEAAGYDVDRAVMEAARG</sequence>
<evidence type="ECO:0000256" key="12">
    <source>
        <dbReference type="ARBA" id="ARBA00023164"/>
    </source>
</evidence>
<evidence type="ECO:0000256" key="8">
    <source>
        <dbReference type="ARBA" id="ARBA00022962"/>
    </source>
</evidence>
<dbReference type="Pfam" id="PF01645">
    <property type="entry name" value="Glu_synthase"/>
    <property type="match status" value="1"/>
</dbReference>
<comment type="caution">
    <text evidence="17">The sequence shown here is derived from an EMBL/GenBank/DDBJ whole genome shotgun (WGS) entry which is preliminary data.</text>
</comment>
<keyword evidence="5" id="KW-0285">Flavoprotein</keyword>
<dbReference type="CDD" id="cd02808">
    <property type="entry name" value="GltS_FMN"/>
    <property type="match status" value="1"/>
</dbReference>
<feature type="region of interest" description="Disordered" evidence="15">
    <location>
        <begin position="951"/>
        <end position="972"/>
    </location>
</feature>
<evidence type="ECO:0000256" key="13">
    <source>
        <dbReference type="ARBA" id="ARBA00023291"/>
    </source>
</evidence>
<keyword evidence="11" id="KW-0411">Iron-sulfur</keyword>
<evidence type="ECO:0000256" key="14">
    <source>
        <dbReference type="ARBA" id="ARBA00029440"/>
    </source>
</evidence>
<dbReference type="InterPro" id="IPR017932">
    <property type="entry name" value="GATase_2_dom"/>
</dbReference>
<evidence type="ECO:0000256" key="6">
    <source>
        <dbReference type="ARBA" id="ARBA00022643"/>
    </source>
</evidence>
<evidence type="ECO:0000256" key="7">
    <source>
        <dbReference type="ARBA" id="ARBA00022723"/>
    </source>
</evidence>
<dbReference type="CDD" id="cd00713">
    <property type="entry name" value="GltS"/>
    <property type="match status" value="1"/>
</dbReference>